<feature type="transmembrane region" description="Helical" evidence="7">
    <location>
        <begin position="152"/>
        <end position="174"/>
    </location>
</feature>
<accession>A0A7W6RIG0</accession>
<comment type="caution">
    <text evidence="9">The sequence shown here is derived from an EMBL/GenBank/DDBJ whole genome shotgun (WGS) entry which is preliminary data.</text>
</comment>
<dbReference type="PANTHER" id="PTHR43124">
    <property type="entry name" value="PURINE EFFLUX PUMP PBUE"/>
    <property type="match status" value="1"/>
</dbReference>
<feature type="transmembrane region" description="Helical" evidence="7">
    <location>
        <begin position="127"/>
        <end position="146"/>
    </location>
</feature>
<evidence type="ECO:0000256" key="6">
    <source>
        <dbReference type="SAM" id="MobiDB-lite"/>
    </source>
</evidence>
<feature type="transmembrane region" description="Helical" evidence="7">
    <location>
        <begin position="58"/>
        <end position="78"/>
    </location>
</feature>
<protein>
    <submittedName>
        <fullName evidence="9">Putative MFS family arabinose efflux permease</fullName>
    </submittedName>
</protein>
<dbReference type="PROSITE" id="PS50850">
    <property type="entry name" value="MFS"/>
    <property type="match status" value="1"/>
</dbReference>
<dbReference type="GO" id="GO:0022857">
    <property type="term" value="F:transmembrane transporter activity"/>
    <property type="evidence" value="ECO:0007669"/>
    <property type="project" value="InterPro"/>
</dbReference>
<dbReference type="EMBL" id="JACIGM010000001">
    <property type="protein sequence ID" value="MBB4272879.1"/>
    <property type="molecule type" value="Genomic_DNA"/>
</dbReference>
<dbReference type="InterPro" id="IPR036259">
    <property type="entry name" value="MFS_trans_sf"/>
</dbReference>
<feature type="domain" description="Major facilitator superfamily (MFS) profile" evidence="8">
    <location>
        <begin position="61"/>
        <end position="427"/>
    </location>
</feature>
<dbReference type="RefSeq" id="WP_246778424.1">
    <property type="nucleotide sequence ID" value="NZ_JACIGM010000001.1"/>
</dbReference>
<dbReference type="PANTHER" id="PTHR43124:SF10">
    <property type="entry name" value="PURINE EFFLUX PUMP PBUE"/>
    <property type="match status" value="1"/>
</dbReference>
<dbReference type="InterPro" id="IPR011701">
    <property type="entry name" value="MFS"/>
</dbReference>
<dbReference type="Proteomes" id="UP000533641">
    <property type="component" value="Unassembled WGS sequence"/>
</dbReference>
<evidence type="ECO:0000259" key="8">
    <source>
        <dbReference type="PROSITE" id="PS50850"/>
    </source>
</evidence>
<gene>
    <name evidence="9" type="ORF">GGE12_000621</name>
</gene>
<feature type="region of interest" description="Disordered" evidence="6">
    <location>
        <begin position="22"/>
        <end position="43"/>
    </location>
</feature>
<keyword evidence="3 7" id="KW-0812">Transmembrane</keyword>
<feature type="transmembrane region" description="Helical" evidence="7">
    <location>
        <begin position="404"/>
        <end position="425"/>
    </location>
</feature>
<feature type="transmembrane region" description="Helical" evidence="7">
    <location>
        <begin position="209"/>
        <end position="232"/>
    </location>
</feature>
<keyword evidence="4 7" id="KW-1133">Transmembrane helix</keyword>
<evidence type="ECO:0000313" key="10">
    <source>
        <dbReference type="Proteomes" id="UP000533641"/>
    </source>
</evidence>
<feature type="transmembrane region" description="Helical" evidence="7">
    <location>
        <begin position="98"/>
        <end position="120"/>
    </location>
</feature>
<comment type="subcellular location">
    <subcellularLocation>
        <location evidence="1">Cell membrane</location>
        <topology evidence="1">Multi-pass membrane protein</topology>
    </subcellularLocation>
</comment>
<dbReference type="GO" id="GO:0005886">
    <property type="term" value="C:plasma membrane"/>
    <property type="evidence" value="ECO:0007669"/>
    <property type="project" value="UniProtKB-SubCell"/>
</dbReference>
<dbReference type="InterPro" id="IPR020846">
    <property type="entry name" value="MFS_dom"/>
</dbReference>
<evidence type="ECO:0000256" key="3">
    <source>
        <dbReference type="ARBA" id="ARBA00022692"/>
    </source>
</evidence>
<feature type="transmembrane region" description="Helical" evidence="7">
    <location>
        <begin position="186"/>
        <end position="203"/>
    </location>
</feature>
<dbReference type="SUPFAM" id="SSF103473">
    <property type="entry name" value="MFS general substrate transporter"/>
    <property type="match status" value="1"/>
</dbReference>
<dbReference type="Pfam" id="PF07690">
    <property type="entry name" value="MFS_1"/>
    <property type="match status" value="1"/>
</dbReference>
<feature type="transmembrane region" description="Helical" evidence="7">
    <location>
        <begin position="375"/>
        <end position="398"/>
    </location>
</feature>
<dbReference type="Gene3D" id="1.20.1250.20">
    <property type="entry name" value="MFS general substrate transporter like domains"/>
    <property type="match status" value="2"/>
</dbReference>
<feature type="transmembrane region" description="Helical" evidence="7">
    <location>
        <begin position="253"/>
        <end position="275"/>
    </location>
</feature>
<evidence type="ECO:0000256" key="7">
    <source>
        <dbReference type="SAM" id="Phobius"/>
    </source>
</evidence>
<feature type="transmembrane region" description="Helical" evidence="7">
    <location>
        <begin position="287"/>
        <end position="311"/>
    </location>
</feature>
<feature type="transmembrane region" description="Helical" evidence="7">
    <location>
        <begin position="318"/>
        <end position="338"/>
    </location>
</feature>
<feature type="transmembrane region" description="Helical" evidence="7">
    <location>
        <begin position="344"/>
        <end position="363"/>
    </location>
</feature>
<keyword evidence="2" id="KW-1003">Cell membrane</keyword>
<dbReference type="InterPro" id="IPR050189">
    <property type="entry name" value="MFS_Efflux_Transporters"/>
</dbReference>
<evidence type="ECO:0000256" key="1">
    <source>
        <dbReference type="ARBA" id="ARBA00004651"/>
    </source>
</evidence>
<dbReference type="AlphaFoldDB" id="A0A7W6RIG0"/>
<evidence type="ECO:0000256" key="5">
    <source>
        <dbReference type="ARBA" id="ARBA00023136"/>
    </source>
</evidence>
<sequence>MAATKGERIFAFRTLQTKQDLPARRERVQSSDSNCSLAHAGQSHHDNMSIDNVALRNSATLVVGAIAAQVIGGLFAQMSPLVVAGLMDGLALSEREAGIVTSVELLALAITAILIAPVLPRLSYRRVCIGAVTLTLLAQGASIVAGGWTTLIMLRTFAGLGEGALYASSLSIVASRANNPEKVYGYFQLVWALGSVPLFSAGGEITAAFAHQGIFALLGGVTLTLAPVLLLLPNTAAPAIESAMTDRQASSSSFGMMLFIAIFLYMTVAAAQYAFSTSMGERAGLDTAAVGYTLTIATLVGLAGAAAAMALNVRWGRVFPISLFCFAYAVTAAVLCLWQNPTVFVVALVLAAALYYFSLPYLFGLAAAIDRSGRWAAAAGSAYLLGFAAGPFLGGAVIASSGYMFLAASIVALMAASWGLLMVIANRVVDRRVAEHQSV</sequence>
<evidence type="ECO:0000256" key="2">
    <source>
        <dbReference type="ARBA" id="ARBA00022475"/>
    </source>
</evidence>
<evidence type="ECO:0000256" key="4">
    <source>
        <dbReference type="ARBA" id="ARBA00022989"/>
    </source>
</evidence>
<name>A0A7W6RIG0_9HYPH</name>
<evidence type="ECO:0000313" key="9">
    <source>
        <dbReference type="EMBL" id="MBB4272879.1"/>
    </source>
</evidence>
<organism evidence="9 10">
    <name type="scientific">Rhizobium mongolense</name>
    <dbReference type="NCBI Taxonomy" id="57676"/>
    <lineage>
        <taxon>Bacteria</taxon>
        <taxon>Pseudomonadati</taxon>
        <taxon>Pseudomonadota</taxon>
        <taxon>Alphaproteobacteria</taxon>
        <taxon>Hyphomicrobiales</taxon>
        <taxon>Rhizobiaceae</taxon>
        <taxon>Rhizobium/Agrobacterium group</taxon>
        <taxon>Rhizobium</taxon>
    </lineage>
</organism>
<reference evidence="9 10" key="1">
    <citation type="submission" date="2020-08" db="EMBL/GenBank/DDBJ databases">
        <title>Genomic Encyclopedia of Type Strains, Phase IV (KMG-V): Genome sequencing to study the core and pangenomes of soil and plant-associated prokaryotes.</title>
        <authorList>
            <person name="Whitman W."/>
        </authorList>
    </citation>
    <scope>NUCLEOTIDE SEQUENCE [LARGE SCALE GENOMIC DNA]</scope>
    <source>
        <strain evidence="9 10">SEMIA 402</strain>
    </source>
</reference>
<proteinExistence type="predicted"/>
<keyword evidence="5 7" id="KW-0472">Membrane</keyword>